<keyword evidence="1" id="KW-0472">Membrane</keyword>
<evidence type="ECO:0000313" key="2">
    <source>
        <dbReference type="EMBL" id="PIC48526.1"/>
    </source>
</evidence>
<organism evidence="2 3">
    <name type="scientific">Caenorhabditis nigoni</name>
    <dbReference type="NCBI Taxonomy" id="1611254"/>
    <lineage>
        <taxon>Eukaryota</taxon>
        <taxon>Metazoa</taxon>
        <taxon>Ecdysozoa</taxon>
        <taxon>Nematoda</taxon>
        <taxon>Chromadorea</taxon>
        <taxon>Rhabditida</taxon>
        <taxon>Rhabditina</taxon>
        <taxon>Rhabditomorpha</taxon>
        <taxon>Rhabditoidea</taxon>
        <taxon>Rhabditidae</taxon>
        <taxon>Peloderinae</taxon>
        <taxon>Caenorhabditis</taxon>
    </lineage>
</organism>
<accession>A0A2G5VAE7</accession>
<dbReference type="AlphaFoldDB" id="A0A2G5VAE7"/>
<reference evidence="3" key="1">
    <citation type="submission" date="2017-10" db="EMBL/GenBank/DDBJ databases">
        <title>Rapid genome shrinkage in a self-fertile nematode reveals novel sperm competition proteins.</title>
        <authorList>
            <person name="Yin D."/>
            <person name="Schwarz E.M."/>
            <person name="Thomas C.G."/>
            <person name="Felde R.L."/>
            <person name="Korf I.F."/>
            <person name="Cutter A.D."/>
            <person name="Schartner C.M."/>
            <person name="Ralston E.J."/>
            <person name="Meyer B.J."/>
            <person name="Haag E.S."/>
        </authorList>
    </citation>
    <scope>NUCLEOTIDE SEQUENCE [LARGE SCALE GENOMIC DNA]</scope>
    <source>
        <strain evidence="3">JU1422</strain>
    </source>
</reference>
<evidence type="ECO:0000313" key="3">
    <source>
        <dbReference type="Proteomes" id="UP000230233"/>
    </source>
</evidence>
<keyword evidence="1" id="KW-0812">Transmembrane</keyword>
<keyword evidence="1" id="KW-1133">Transmembrane helix</keyword>
<sequence>MGNLHSNITERIQRTKFFEKKWFDGIATRFRMLRNEIVARIWACFAVFRFEEVRYHHVGPGARQTIMRAPPNHTIKAFRGEYQNPMSFWMYQERIRVNNRNELKMLFFVGLVNIFWILLFLFYFLM</sequence>
<gene>
    <name evidence="2" type="primary">Cnig_chr_II.g7465</name>
    <name evidence="2" type="ORF">B9Z55_007465</name>
</gene>
<proteinExistence type="predicted"/>
<feature type="transmembrane region" description="Helical" evidence="1">
    <location>
        <begin position="105"/>
        <end position="125"/>
    </location>
</feature>
<dbReference type="OrthoDB" id="10287202at2759"/>
<protein>
    <submittedName>
        <fullName evidence="2">Uncharacterized protein</fullName>
    </submittedName>
</protein>
<name>A0A2G5VAE7_9PELO</name>
<dbReference type="Proteomes" id="UP000230233">
    <property type="component" value="Chromosome II"/>
</dbReference>
<comment type="caution">
    <text evidence="2">The sequence shown here is derived from an EMBL/GenBank/DDBJ whole genome shotgun (WGS) entry which is preliminary data.</text>
</comment>
<evidence type="ECO:0000256" key="1">
    <source>
        <dbReference type="SAM" id="Phobius"/>
    </source>
</evidence>
<dbReference type="EMBL" id="PDUG01000002">
    <property type="protein sequence ID" value="PIC48526.1"/>
    <property type="molecule type" value="Genomic_DNA"/>
</dbReference>
<keyword evidence="3" id="KW-1185">Reference proteome</keyword>